<name>A0A261EX09_9BIFI</name>
<reference evidence="5 6" key="1">
    <citation type="journal article" date="2017" name="BMC Genomics">
        <title>Comparative genomic and phylogenomic analyses of the Bifidobacteriaceae family.</title>
        <authorList>
            <person name="Lugli G.A."/>
            <person name="Milani C."/>
            <person name="Turroni F."/>
            <person name="Duranti S."/>
            <person name="Mancabelli L."/>
            <person name="Mangifesta M."/>
            <person name="Ferrario C."/>
            <person name="Modesto M."/>
            <person name="Mattarelli P."/>
            <person name="Jiri K."/>
            <person name="van Sinderen D."/>
            <person name="Ventura M."/>
        </authorList>
    </citation>
    <scope>NUCLEOTIDE SEQUENCE [LARGE SCALE GENOMIC DNA]</scope>
    <source>
        <strain evidence="5 6">DSM 24742</strain>
    </source>
</reference>
<evidence type="ECO:0000256" key="3">
    <source>
        <dbReference type="SAM" id="MobiDB-lite"/>
    </source>
</evidence>
<gene>
    <name evidence="5" type="ORF">PSRA_1238</name>
</gene>
<feature type="region of interest" description="Disordered" evidence="3">
    <location>
        <begin position="1"/>
        <end position="45"/>
    </location>
</feature>
<dbReference type="SMART" id="SM00910">
    <property type="entry name" value="HIRAN"/>
    <property type="match status" value="1"/>
</dbReference>
<accession>A0A261EX09</accession>
<comment type="caution">
    <text evidence="5">The sequence shown here is derived from an EMBL/GenBank/DDBJ whole genome shotgun (WGS) entry which is preliminary data.</text>
</comment>
<dbReference type="GO" id="GO:0003676">
    <property type="term" value="F:nucleic acid binding"/>
    <property type="evidence" value="ECO:0007669"/>
    <property type="project" value="InterPro"/>
</dbReference>
<evidence type="ECO:0000256" key="2">
    <source>
        <dbReference type="ARBA" id="ARBA00022801"/>
    </source>
</evidence>
<dbReference type="OrthoDB" id="3177563at2"/>
<proteinExistence type="predicted"/>
<evidence type="ECO:0000313" key="6">
    <source>
        <dbReference type="Proteomes" id="UP000216725"/>
    </source>
</evidence>
<keyword evidence="1" id="KW-0479">Metal-binding</keyword>
<dbReference type="GO" id="GO:0016818">
    <property type="term" value="F:hydrolase activity, acting on acid anhydrides, in phosphorus-containing anhydrides"/>
    <property type="evidence" value="ECO:0007669"/>
    <property type="project" value="InterPro"/>
</dbReference>
<sequence length="182" mass="19025">MSDDDTDAMPDDGSNDGHGAVPDGGSGDGSGDGSGNNNALVSAGRGRGSAHELLQLLTGTGTGRDLGSRATPSTPKPFETVIELVTKTRVARITSIPGYENALGTLEPGMRLRFEHESSNLQDHWAIRVYTPDGALLGYVRADINEILARLMDGGKNVYGTVTGVRTSGHVPIVTMSVSMED</sequence>
<feature type="compositionally biased region" description="Acidic residues" evidence="3">
    <location>
        <begin position="1"/>
        <end position="14"/>
    </location>
</feature>
<dbReference type="RefSeq" id="WP_143516365.1">
    <property type="nucleotide sequence ID" value="NZ_MWWR01000010.1"/>
</dbReference>
<keyword evidence="6" id="KW-1185">Reference proteome</keyword>
<dbReference type="InterPro" id="IPR014905">
    <property type="entry name" value="HIRAN"/>
</dbReference>
<dbReference type="EMBL" id="MWWR01000010">
    <property type="protein sequence ID" value="OZG51196.1"/>
    <property type="molecule type" value="Genomic_DNA"/>
</dbReference>
<keyword evidence="2" id="KW-0378">Hydrolase</keyword>
<protein>
    <recommendedName>
        <fullName evidence="4">HIRAN domain-containing protein</fullName>
    </recommendedName>
</protein>
<dbReference type="Pfam" id="PF08797">
    <property type="entry name" value="HIRAN"/>
    <property type="match status" value="1"/>
</dbReference>
<evidence type="ECO:0000256" key="1">
    <source>
        <dbReference type="ARBA" id="ARBA00022723"/>
    </source>
</evidence>
<dbReference type="Proteomes" id="UP000216725">
    <property type="component" value="Unassembled WGS sequence"/>
</dbReference>
<feature type="domain" description="HIRAN" evidence="4">
    <location>
        <begin position="78"/>
        <end position="182"/>
    </location>
</feature>
<dbReference type="AlphaFoldDB" id="A0A261EX09"/>
<dbReference type="GO" id="GO:0008270">
    <property type="term" value="F:zinc ion binding"/>
    <property type="evidence" value="ECO:0007669"/>
    <property type="project" value="InterPro"/>
</dbReference>
<organism evidence="5 6">
    <name type="scientific">Pseudoscardovia radai</name>
    <dbReference type="NCBI Taxonomy" id="987066"/>
    <lineage>
        <taxon>Bacteria</taxon>
        <taxon>Bacillati</taxon>
        <taxon>Actinomycetota</taxon>
        <taxon>Actinomycetes</taxon>
        <taxon>Bifidobacteriales</taxon>
        <taxon>Bifidobacteriaceae</taxon>
        <taxon>Pseudoscardovia</taxon>
    </lineage>
</organism>
<evidence type="ECO:0000313" key="5">
    <source>
        <dbReference type="EMBL" id="OZG51196.1"/>
    </source>
</evidence>
<feature type="compositionally biased region" description="Gly residues" evidence="3">
    <location>
        <begin position="22"/>
        <end position="34"/>
    </location>
</feature>
<dbReference type="Gene3D" id="3.30.70.2330">
    <property type="match status" value="1"/>
</dbReference>
<evidence type="ECO:0000259" key="4">
    <source>
        <dbReference type="SMART" id="SM00910"/>
    </source>
</evidence>